<name>A0A0U5L5I2_9GAMM</name>
<keyword evidence="2" id="KW-1185">Reference proteome</keyword>
<dbReference type="Proteomes" id="UP000059419">
    <property type="component" value="Plasmid pEM01"/>
</dbReference>
<accession>A0A0U5L5I2</accession>
<geneLocation type="plasmid" evidence="2">
    <name>pEM01</name>
</geneLocation>
<dbReference type="EMBL" id="LN907828">
    <property type="protein sequence ID" value="CUU26058.1"/>
    <property type="molecule type" value="Genomic_DNA"/>
</dbReference>
<evidence type="ECO:0000313" key="2">
    <source>
        <dbReference type="Proteomes" id="UP000059419"/>
    </source>
</evidence>
<dbReference type="PATRIC" id="fig|1619313.3.peg.3979"/>
<dbReference type="AlphaFoldDB" id="A0A0U5L5I2"/>
<reference evidence="2" key="1">
    <citation type="submission" date="2015-11" db="EMBL/GenBank/DDBJ databases">
        <authorList>
            <person name="Blom J."/>
        </authorList>
    </citation>
    <scope>NUCLEOTIDE SEQUENCE [LARGE SCALE GENOMIC DNA]</scope>
    <source>
        <plasmid evidence="2">pEM01</plasmid>
    </source>
</reference>
<organism evidence="1 2">
    <name type="scientific">Duffyella gerundensis</name>
    <dbReference type="NCBI Taxonomy" id="1619313"/>
    <lineage>
        <taxon>Bacteria</taxon>
        <taxon>Pseudomonadati</taxon>
        <taxon>Pseudomonadota</taxon>
        <taxon>Gammaproteobacteria</taxon>
        <taxon>Enterobacterales</taxon>
        <taxon>Erwiniaceae</taxon>
        <taxon>Duffyella</taxon>
    </lineage>
</organism>
<protein>
    <submittedName>
        <fullName evidence="1">Uncharacterized protein</fullName>
    </submittedName>
</protein>
<evidence type="ECO:0000313" key="1">
    <source>
        <dbReference type="EMBL" id="CUU26058.1"/>
    </source>
</evidence>
<gene>
    <name evidence="1" type="ORF">EM595_p0361</name>
</gene>
<proteinExistence type="predicted"/>
<sequence>MPCSVLHHQYLLYVKKKVKQGDGHFLALRSCSKSVPSDFALPGKSSLTG</sequence>
<dbReference type="KEGG" id="ege:EM595_p0361"/>